<dbReference type="Proteomes" id="UP000002669">
    <property type="component" value="Unassembled WGS sequence"/>
</dbReference>
<dbReference type="VEuPathDB" id="FungiDB:MGYG_08053"/>
<keyword evidence="2" id="KW-1185">Reference proteome</keyword>
<dbReference type="OrthoDB" id="4206194at2759"/>
<proteinExistence type="predicted"/>
<dbReference type="RefSeq" id="XP_003169881.1">
    <property type="nucleotide sequence ID" value="XM_003169833.1"/>
</dbReference>
<name>E4V4X2_ARTGP</name>
<dbReference type="InParanoid" id="E4V4X2"/>
<dbReference type="Gene3D" id="1.10.510.10">
    <property type="entry name" value="Transferase(Phosphotransferase) domain 1"/>
    <property type="match status" value="1"/>
</dbReference>
<dbReference type="eggNOG" id="ENOG502S5YZ">
    <property type="taxonomic scope" value="Eukaryota"/>
</dbReference>
<evidence type="ECO:0000313" key="2">
    <source>
        <dbReference type="Proteomes" id="UP000002669"/>
    </source>
</evidence>
<dbReference type="AlphaFoldDB" id="E4V4X2"/>
<evidence type="ECO:0008006" key="3">
    <source>
        <dbReference type="Google" id="ProtNLM"/>
    </source>
</evidence>
<dbReference type="STRING" id="535722.E4V4X2"/>
<sequence length="207" mass="23609">MFASYFAALSEAIFLKYWDYKRREVSNNDDSEYRVLISGKVKYVTISPRTYDRDTLSTPIEALPDLPKTQEWDIPKIARFEWEMPRIVREAVAYQLLAGSGLAPRFLSHFHEHGQIGLLAEKTEGHEASIDDLPVCKDAVQQFHKLGLLYGDVNKFNFIGHNGTVKLIDFENSWAHLNDCSAMQSKLYSLESQLLEKTGRGGGFMPM</sequence>
<organism evidence="2">
    <name type="scientific">Arthroderma gypseum (strain ATCC MYA-4604 / CBS 118893)</name>
    <name type="common">Microsporum gypseum</name>
    <dbReference type="NCBI Taxonomy" id="535722"/>
    <lineage>
        <taxon>Eukaryota</taxon>
        <taxon>Fungi</taxon>
        <taxon>Dikarya</taxon>
        <taxon>Ascomycota</taxon>
        <taxon>Pezizomycotina</taxon>
        <taxon>Eurotiomycetes</taxon>
        <taxon>Eurotiomycetidae</taxon>
        <taxon>Onygenales</taxon>
        <taxon>Arthrodermataceae</taxon>
        <taxon>Nannizzia</taxon>
    </lineage>
</organism>
<dbReference type="HOGENOM" id="CLU_064787_2_0_1"/>
<evidence type="ECO:0000313" key="1">
    <source>
        <dbReference type="EMBL" id="EFR05046.1"/>
    </source>
</evidence>
<dbReference type="InterPro" id="IPR011009">
    <property type="entry name" value="Kinase-like_dom_sf"/>
</dbReference>
<dbReference type="EMBL" id="DS989829">
    <property type="protein sequence ID" value="EFR05046.1"/>
    <property type="molecule type" value="Genomic_DNA"/>
</dbReference>
<dbReference type="OMA" id="NSACIAR"/>
<gene>
    <name evidence="1" type="ORF">MGYG_08053</name>
</gene>
<accession>E4V4X2</accession>
<dbReference type="SUPFAM" id="SSF56112">
    <property type="entry name" value="Protein kinase-like (PK-like)"/>
    <property type="match status" value="1"/>
</dbReference>
<protein>
    <recommendedName>
        <fullName evidence="3">Alpha-galactosidase A</fullName>
    </recommendedName>
</protein>
<reference evidence="2" key="1">
    <citation type="journal article" date="2012" name="MBio">
        <title>Comparative genome analysis of Trichophyton rubrum and related dermatophytes reveals candidate genes involved in infection.</title>
        <authorList>
            <person name="Martinez D.A."/>
            <person name="Oliver B.G."/>
            <person name="Graeser Y."/>
            <person name="Goldberg J.M."/>
            <person name="Li W."/>
            <person name="Martinez-Rossi N.M."/>
            <person name="Monod M."/>
            <person name="Shelest E."/>
            <person name="Barton R.C."/>
            <person name="Birch E."/>
            <person name="Brakhage A.A."/>
            <person name="Chen Z."/>
            <person name="Gurr S.J."/>
            <person name="Heiman D."/>
            <person name="Heitman J."/>
            <person name="Kosti I."/>
            <person name="Rossi A."/>
            <person name="Saif S."/>
            <person name="Samalova M."/>
            <person name="Saunders C.W."/>
            <person name="Shea T."/>
            <person name="Summerbell R.C."/>
            <person name="Xu J."/>
            <person name="Young S."/>
            <person name="Zeng Q."/>
            <person name="Birren B.W."/>
            <person name="Cuomo C.A."/>
            <person name="White T.C."/>
        </authorList>
    </citation>
    <scope>NUCLEOTIDE SEQUENCE [LARGE SCALE GENOMIC DNA]</scope>
    <source>
        <strain evidence="2">ATCC MYA-4604 / CBS 118893</strain>
    </source>
</reference>
<dbReference type="GeneID" id="10025114"/>